<dbReference type="PANTHER" id="PTHR47099">
    <property type="entry name" value="METHYLCOBAMIDE:COM METHYLTRANSFERASE MTBA"/>
    <property type="match status" value="1"/>
</dbReference>
<organism evidence="2 3">
    <name type="scientific">Aerophobetes bacterium</name>
    <dbReference type="NCBI Taxonomy" id="2030807"/>
    <lineage>
        <taxon>Bacteria</taxon>
        <taxon>Candidatus Aerophobota</taxon>
    </lineage>
</organism>
<accession>A0A523RYR0</accession>
<dbReference type="Pfam" id="PF01208">
    <property type="entry name" value="URO-D"/>
    <property type="match status" value="1"/>
</dbReference>
<gene>
    <name evidence="2" type="ORF">E3J84_03560</name>
</gene>
<dbReference type="Gene3D" id="3.20.20.210">
    <property type="match status" value="1"/>
</dbReference>
<evidence type="ECO:0000259" key="1">
    <source>
        <dbReference type="Pfam" id="PF01208"/>
    </source>
</evidence>
<dbReference type="AlphaFoldDB" id="A0A523RYR0"/>
<dbReference type="InterPro" id="IPR000257">
    <property type="entry name" value="Uroporphyrinogen_deCOase"/>
</dbReference>
<reference evidence="2 3" key="1">
    <citation type="submission" date="2019-03" db="EMBL/GenBank/DDBJ databases">
        <title>Metabolic potential of uncultured bacteria and archaea associated with petroleum seepage in deep-sea sediments.</title>
        <authorList>
            <person name="Dong X."/>
            <person name="Hubert C."/>
        </authorList>
    </citation>
    <scope>NUCLEOTIDE SEQUENCE [LARGE SCALE GENOMIC DNA]</scope>
    <source>
        <strain evidence="2">E44_bin7</strain>
    </source>
</reference>
<feature type="non-terminal residue" evidence="2">
    <location>
        <position position="336"/>
    </location>
</feature>
<name>A0A523RYR0_UNCAE</name>
<comment type="caution">
    <text evidence="2">The sequence shown here is derived from an EMBL/GenBank/DDBJ whole genome shotgun (WGS) entry which is preliminary data.</text>
</comment>
<dbReference type="GO" id="GO:0004853">
    <property type="term" value="F:uroporphyrinogen decarboxylase activity"/>
    <property type="evidence" value="ECO:0007669"/>
    <property type="project" value="InterPro"/>
</dbReference>
<dbReference type="InterPro" id="IPR052024">
    <property type="entry name" value="Methanogen_methyltrans"/>
</dbReference>
<dbReference type="SUPFAM" id="SSF51726">
    <property type="entry name" value="UROD/MetE-like"/>
    <property type="match status" value="1"/>
</dbReference>
<dbReference type="GO" id="GO:0006779">
    <property type="term" value="P:porphyrin-containing compound biosynthetic process"/>
    <property type="evidence" value="ECO:0007669"/>
    <property type="project" value="InterPro"/>
</dbReference>
<protein>
    <recommendedName>
        <fullName evidence="1">Uroporphyrinogen decarboxylase (URO-D) domain-containing protein</fullName>
    </recommendedName>
</protein>
<dbReference type="Proteomes" id="UP000316360">
    <property type="component" value="Unassembled WGS sequence"/>
</dbReference>
<proteinExistence type="predicted"/>
<feature type="domain" description="Uroporphyrinogen decarboxylase (URO-D)" evidence="1">
    <location>
        <begin position="121"/>
        <end position="336"/>
    </location>
</feature>
<dbReference type="InterPro" id="IPR038071">
    <property type="entry name" value="UROD/MetE-like_sf"/>
</dbReference>
<dbReference type="PANTHER" id="PTHR47099:SF1">
    <property type="entry name" value="METHYLCOBAMIDE:COM METHYLTRANSFERASE MTBA"/>
    <property type="match status" value="1"/>
</dbReference>
<evidence type="ECO:0000313" key="3">
    <source>
        <dbReference type="Proteomes" id="UP000316360"/>
    </source>
</evidence>
<evidence type="ECO:0000313" key="2">
    <source>
        <dbReference type="EMBL" id="TET10912.1"/>
    </source>
</evidence>
<dbReference type="EMBL" id="SOKJ01000199">
    <property type="protein sequence ID" value="TET10912.1"/>
    <property type="molecule type" value="Genomic_DNA"/>
</dbReference>
<sequence length="336" mass="38872">MNPRERVLTALNHKEPDRVPYDLDGANQSGIHHLAYRNLLFYLGIRKDEFATRDVIQQLACVHEDVLEKLKVDTRVIYPRNPSEWELKIQEDGEGKYFIGQYGIRWTMHKGGFYFDPTGHPLIEGTIEELNNHRFPNPLDPKRVEGLKEIAKNFRARDFFVNMVNISGGFFELPFWLRGFENFFCDLAGNTKYACALMDKLLEIEMAYWNLVLRELGDYIDVALTANDLGEQRGPIISPSMYRKYIKPRQKKLNSFIKKKKPSIFIYLHSCGSIYDLIPDLIETGVDIINPIQVSAAKMDTKRLKKEFGDVLTFWGVIDTQRVLPHGGPQEVKDEV</sequence>